<proteinExistence type="predicted"/>
<protein>
    <submittedName>
        <fullName evidence="1">Uncharacterized protein</fullName>
    </submittedName>
</protein>
<gene>
    <name evidence="1" type="ORF">SAMN02745220_03244</name>
</gene>
<dbReference type="EMBL" id="FRFE01000017">
    <property type="protein sequence ID" value="SHO50088.1"/>
    <property type="molecule type" value="Genomic_DNA"/>
</dbReference>
<sequence length="61" mass="6953">MNFLHILLHEQFRCCFSIKSHADSLVHREVPMDASVLMVHLATIIKILGGCLQMHLNKLAK</sequence>
<evidence type="ECO:0000313" key="1">
    <source>
        <dbReference type="EMBL" id="SHO50088.1"/>
    </source>
</evidence>
<dbReference type="AlphaFoldDB" id="A0A1M7YC53"/>
<dbReference type="Proteomes" id="UP000184603">
    <property type="component" value="Unassembled WGS sequence"/>
</dbReference>
<reference evidence="1 2" key="1">
    <citation type="submission" date="2016-12" db="EMBL/GenBank/DDBJ databases">
        <authorList>
            <person name="Song W.-J."/>
            <person name="Kurnit D.M."/>
        </authorList>
    </citation>
    <scope>NUCLEOTIDE SEQUENCE [LARGE SCALE GENOMIC DNA]</scope>
    <source>
        <strain evidence="1 2">DSM 18488</strain>
    </source>
</reference>
<evidence type="ECO:0000313" key="2">
    <source>
        <dbReference type="Proteomes" id="UP000184603"/>
    </source>
</evidence>
<keyword evidence="2" id="KW-1185">Reference proteome</keyword>
<organism evidence="1 2">
    <name type="scientific">Desulfopila aestuarii DSM 18488</name>
    <dbReference type="NCBI Taxonomy" id="1121416"/>
    <lineage>
        <taxon>Bacteria</taxon>
        <taxon>Pseudomonadati</taxon>
        <taxon>Thermodesulfobacteriota</taxon>
        <taxon>Desulfobulbia</taxon>
        <taxon>Desulfobulbales</taxon>
        <taxon>Desulfocapsaceae</taxon>
        <taxon>Desulfopila</taxon>
    </lineage>
</organism>
<accession>A0A1M7YC53</accession>
<name>A0A1M7YC53_9BACT</name>